<name>A0A409XGY1_PSICY</name>
<accession>A0A409XGY1</accession>
<dbReference type="OrthoDB" id="3061238at2759"/>
<evidence type="ECO:0000313" key="2">
    <source>
        <dbReference type="Proteomes" id="UP000283269"/>
    </source>
</evidence>
<sequence>MSDTTNNLVFRNFLTSDIDATKALAFTPDIIPHFGNDLDKATLISEYDQFISLPLQPYETNHIYIRAATTSSVAPGARSAVVLRAVPSELILWPQAWNTKKALGPGPLVFNKLTPNDIVAHHIPFHFNPSSMGGFHYALIATQASIPSSFDPRGSDRLRDILPAPPSDVKNWREFLNFINNDTSTAYYNVVVADPRASVISVSTRLHVVDDGTSDLNFNIIIESSSMPDGTHVTLSSPSGIINMGKTPLSDNSDVGVHVSLPPGFNDTITIAVYPPSGVLIETFAWVSLQASVVVDSSSQSGGIPITNVYLLGAQNIVFHDDATTNLNFASPASNKLRKLLQLAGAGTPVKPVQDTLHIASTANVTGSATGWWFRDALNDTNNFPRTNTVYHSPDIQAVGDSPLSDPTATLGGANANKDYTDANSIVISQGKPNYTYVRGNSTLGNYDVEIHLFCIPNNLVLYPATYSKWAVNDVDEKGNPIIATRTIIASATSLNVLDNPFDILDPIELPSGNDHYCLVAETRHPTAENPDPNWPHEDTGSFDSSASFNNWVGSTPTVSQRNITFRAGGATEICTCIVTIPGVYPSSADWTLQVDADNAPLGSTWRLTGSGPAVPGVEIGFNQTTITASNMTAKNGMKFSFKLSTSTPPSGPRLLAKDLVKAGTSLPDEAANWPYTVGIHHPGVKASNSKGYLGRRFEDIGPNTWPYARKGRIGPTVLYTVGGDHWNFH</sequence>
<dbReference type="InParanoid" id="A0A409XGY1"/>
<protein>
    <submittedName>
        <fullName evidence="1">Uncharacterized protein</fullName>
    </submittedName>
</protein>
<proteinExistence type="predicted"/>
<reference evidence="1 2" key="1">
    <citation type="journal article" date="2018" name="Evol. Lett.">
        <title>Horizontal gene cluster transfer increased hallucinogenic mushroom diversity.</title>
        <authorList>
            <person name="Reynolds H.T."/>
            <person name="Vijayakumar V."/>
            <person name="Gluck-Thaler E."/>
            <person name="Korotkin H.B."/>
            <person name="Matheny P.B."/>
            <person name="Slot J.C."/>
        </authorList>
    </citation>
    <scope>NUCLEOTIDE SEQUENCE [LARGE SCALE GENOMIC DNA]</scope>
    <source>
        <strain evidence="1 2">2631</strain>
    </source>
</reference>
<keyword evidence="2" id="KW-1185">Reference proteome</keyword>
<evidence type="ECO:0000313" key="1">
    <source>
        <dbReference type="EMBL" id="PPQ90008.1"/>
    </source>
</evidence>
<organism evidence="1 2">
    <name type="scientific">Psilocybe cyanescens</name>
    <dbReference type="NCBI Taxonomy" id="93625"/>
    <lineage>
        <taxon>Eukaryota</taxon>
        <taxon>Fungi</taxon>
        <taxon>Dikarya</taxon>
        <taxon>Basidiomycota</taxon>
        <taxon>Agaricomycotina</taxon>
        <taxon>Agaricomycetes</taxon>
        <taxon>Agaricomycetidae</taxon>
        <taxon>Agaricales</taxon>
        <taxon>Agaricineae</taxon>
        <taxon>Strophariaceae</taxon>
        <taxon>Psilocybe</taxon>
    </lineage>
</organism>
<gene>
    <name evidence="1" type="ORF">CVT25_009648</name>
</gene>
<dbReference type="EMBL" id="NHYD01001756">
    <property type="protein sequence ID" value="PPQ90008.1"/>
    <property type="molecule type" value="Genomic_DNA"/>
</dbReference>
<comment type="caution">
    <text evidence="1">The sequence shown here is derived from an EMBL/GenBank/DDBJ whole genome shotgun (WGS) entry which is preliminary data.</text>
</comment>
<dbReference type="AlphaFoldDB" id="A0A409XGY1"/>
<dbReference type="Proteomes" id="UP000283269">
    <property type="component" value="Unassembled WGS sequence"/>
</dbReference>